<dbReference type="EMBL" id="VEPZ02001046">
    <property type="protein sequence ID" value="KAE8698291.1"/>
    <property type="molecule type" value="Genomic_DNA"/>
</dbReference>
<feature type="region of interest" description="Disordered" evidence="2">
    <location>
        <begin position="197"/>
        <end position="255"/>
    </location>
</feature>
<evidence type="ECO:0000313" key="4">
    <source>
        <dbReference type="EMBL" id="KAE8698291.1"/>
    </source>
</evidence>
<keyword evidence="5" id="KW-1185">Reference proteome</keyword>
<organism evidence="4 5">
    <name type="scientific">Hibiscus syriacus</name>
    <name type="common">Rose of Sharon</name>
    <dbReference type="NCBI Taxonomy" id="106335"/>
    <lineage>
        <taxon>Eukaryota</taxon>
        <taxon>Viridiplantae</taxon>
        <taxon>Streptophyta</taxon>
        <taxon>Embryophyta</taxon>
        <taxon>Tracheophyta</taxon>
        <taxon>Spermatophyta</taxon>
        <taxon>Magnoliopsida</taxon>
        <taxon>eudicotyledons</taxon>
        <taxon>Gunneridae</taxon>
        <taxon>Pentapetalae</taxon>
        <taxon>rosids</taxon>
        <taxon>malvids</taxon>
        <taxon>Malvales</taxon>
        <taxon>Malvaceae</taxon>
        <taxon>Malvoideae</taxon>
        <taxon>Hibiscus</taxon>
    </lineage>
</organism>
<reference evidence="4" key="1">
    <citation type="submission" date="2019-09" db="EMBL/GenBank/DDBJ databases">
        <title>Draft genome information of white flower Hibiscus syriacus.</title>
        <authorList>
            <person name="Kim Y.-M."/>
        </authorList>
    </citation>
    <scope>NUCLEOTIDE SEQUENCE [LARGE SCALE GENOMIC DNA]</scope>
    <source>
        <strain evidence="4">YM2019G1</strain>
    </source>
</reference>
<dbReference type="PANTHER" id="PTHR33345:SF4">
    <property type="entry name" value="MBD DOMAIN-CONTAINING PROTEIN"/>
    <property type="match status" value="1"/>
</dbReference>
<name>A0A6A3A1U9_HIBSY</name>
<dbReference type="AlphaFoldDB" id="A0A6A3A1U9"/>
<gene>
    <name evidence="4" type="ORF">F3Y22_tig00110600pilonHSYRG00132</name>
</gene>
<proteinExistence type="predicted"/>
<feature type="coiled-coil region" evidence="1">
    <location>
        <begin position="413"/>
        <end position="447"/>
    </location>
</feature>
<feature type="domain" description="DUF7081" evidence="3">
    <location>
        <begin position="78"/>
        <end position="166"/>
    </location>
</feature>
<accession>A0A6A3A1U9</accession>
<sequence length="505" mass="56881">MMPISSPSHMGTFANNENPTDLGIPHIDIHQEIFPDYFGGPASPPSEPEHKFPGNDINNGGSHCAPVTKENNSLPRVLPGSSGEGLPYAPIHWPNVGDIWSWRVGRKVNSYGFYSDRFLKVPKSLRKPNIPKVFSSKPSLERFLRSNFPDTDVNAFFASFVWKIPAVVSLPYPSSPTPSVPAQEMGDDKKQINKVTPHATERKRAPHTSPLSTQSSSDGKKMQKTTKGLAGPKQQTHLQLKDSAPLPSEIQDTNDGLDVSFLDNEMGRAEFDNYLNSLDEILVQPWFQEPFYHPATMHNFFAAEVEMAEARRKLSSFLNMDFHSLICIKDVDELASLASKLQKDPTLTAEQLVKLKLIEEIPTFGIVFLENREVMEQADQFFRTLKENKAKVTSLKQEYCEIKQVVTNLQFEVDSTTMAVQNIDNQIAQLEARRAEVTKLIDKKKRDKDELIHNQKLVANSIPKVVHEVQLANARKPEWELKKESGVRREAEILARFAPLKGFAL</sequence>
<dbReference type="InterPro" id="IPR055508">
    <property type="entry name" value="DUF7081"/>
</dbReference>
<dbReference type="PANTHER" id="PTHR33345">
    <property type="entry name" value="ADAPTER PROTEIN, PUTATIVE-RELATED"/>
    <property type="match status" value="1"/>
</dbReference>
<dbReference type="OrthoDB" id="1670580at2759"/>
<dbReference type="Proteomes" id="UP000436088">
    <property type="component" value="Unassembled WGS sequence"/>
</dbReference>
<evidence type="ECO:0000256" key="1">
    <source>
        <dbReference type="SAM" id="Coils"/>
    </source>
</evidence>
<comment type="caution">
    <text evidence="4">The sequence shown here is derived from an EMBL/GenBank/DDBJ whole genome shotgun (WGS) entry which is preliminary data.</text>
</comment>
<evidence type="ECO:0000256" key="2">
    <source>
        <dbReference type="SAM" id="MobiDB-lite"/>
    </source>
</evidence>
<evidence type="ECO:0000313" key="5">
    <source>
        <dbReference type="Proteomes" id="UP000436088"/>
    </source>
</evidence>
<keyword evidence="1" id="KW-0175">Coiled coil</keyword>
<evidence type="ECO:0000259" key="3">
    <source>
        <dbReference type="Pfam" id="PF23299"/>
    </source>
</evidence>
<protein>
    <recommendedName>
        <fullName evidence="3">DUF7081 domain-containing protein</fullName>
    </recommendedName>
</protein>
<dbReference type="Pfam" id="PF23299">
    <property type="entry name" value="DUF7081"/>
    <property type="match status" value="1"/>
</dbReference>